<name>A0A2H3E9I7_ARMGA</name>
<gene>
    <name evidence="2" type="ORF">ARMGADRAFT_1027419</name>
</gene>
<accession>A0A2H3E9I7</accession>
<protein>
    <submittedName>
        <fullName evidence="2">Uncharacterized protein</fullName>
    </submittedName>
</protein>
<reference evidence="3" key="1">
    <citation type="journal article" date="2017" name="Nat. Ecol. Evol.">
        <title>Genome expansion and lineage-specific genetic innovations in the forest pathogenic fungi Armillaria.</title>
        <authorList>
            <person name="Sipos G."/>
            <person name="Prasanna A.N."/>
            <person name="Walter M.C."/>
            <person name="O'Connor E."/>
            <person name="Balint B."/>
            <person name="Krizsan K."/>
            <person name="Kiss B."/>
            <person name="Hess J."/>
            <person name="Varga T."/>
            <person name="Slot J."/>
            <person name="Riley R."/>
            <person name="Boka B."/>
            <person name="Rigling D."/>
            <person name="Barry K."/>
            <person name="Lee J."/>
            <person name="Mihaltcheva S."/>
            <person name="LaButti K."/>
            <person name="Lipzen A."/>
            <person name="Waldron R."/>
            <person name="Moloney N.M."/>
            <person name="Sperisen C."/>
            <person name="Kredics L."/>
            <person name="Vagvoelgyi C."/>
            <person name="Patrignani A."/>
            <person name="Fitzpatrick D."/>
            <person name="Nagy I."/>
            <person name="Doyle S."/>
            <person name="Anderson J.B."/>
            <person name="Grigoriev I.V."/>
            <person name="Gueldener U."/>
            <person name="Muensterkoetter M."/>
            <person name="Nagy L.G."/>
        </authorList>
    </citation>
    <scope>NUCLEOTIDE SEQUENCE [LARGE SCALE GENOMIC DNA]</scope>
    <source>
        <strain evidence="3">Ar21-2</strain>
    </source>
</reference>
<proteinExistence type="predicted"/>
<feature type="region of interest" description="Disordered" evidence="1">
    <location>
        <begin position="180"/>
        <end position="227"/>
    </location>
</feature>
<dbReference type="EMBL" id="KZ293650">
    <property type="protein sequence ID" value="PBK96316.1"/>
    <property type="molecule type" value="Genomic_DNA"/>
</dbReference>
<evidence type="ECO:0000256" key="1">
    <source>
        <dbReference type="SAM" id="MobiDB-lite"/>
    </source>
</evidence>
<organism evidence="2 3">
    <name type="scientific">Armillaria gallica</name>
    <name type="common">Bulbous honey fungus</name>
    <name type="synonym">Armillaria bulbosa</name>
    <dbReference type="NCBI Taxonomy" id="47427"/>
    <lineage>
        <taxon>Eukaryota</taxon>
        <taxon>Fungi</taxon>
        <taxon>Dikarya</taxon>
        <taxon>Basidiomycota</taxon>
        <taxon>Agaricomycotina</taxon>
        <taxon>Agaricomycetes</taxon>
        <taxon>Agaricomycetidae</taxon>
        <taxon>Agaricales</taxon>
        <taxon>Marasmiineae</taxon>
        <taxon>Physalacriaceae</taxon>
        <taxon>Armillaria</taxon>
    </lineage>
</organism>
<feature type="compositionally biased region" description="Basic and acidic residues" evidence="1">
    <location>
        <begin position="140"/>
        <end position="149"/>
    </location>
</feature>
<feature type="compositionally biased region" description="Polar residues" evidence="1">
    <location>
        <begin position="194"/>
        <end position="213"/>
    </location>
</feature>
<dbReference type="Proteomes" id="UP000217790">
    <property type="component" value="Unassembled WGS sequence"/>
</dbReference>
<dbReference type="InParanoid" id="A0A2H3E9I7"/>
<sequence length="227" mass="25492">MATICEFKCARVINYEFSARYGEPLACLHERTVELACGHAGIEEYTSLRTLGRTKMRDFDDRKGSEYSEKTEGRSGPARMVLNSAYKSAEDQKDLPQYDHFANLFEKWYFRGLNKAPIYEGAEDEVDWPLDGLKEKNYADFDPPEHDADNSGECVPSRGTVTTTKSVDKVDGEEISNEGCGTKLWRAGRHNDASAGQQAGNTRGWSTRSNPRTVKSVGDQSVKKRKM</sequence>
<evidence type="ECO:0000313" key="2">
    <source>
        <dbReference type="EMBL" id="PBK96316.1"/>
    </source>
</evidence>
<feature type="region of interest" description="Disordered" evidence="1">
    <location>
        <begin position="140"/>
        <end position="165"/>
    </location>
</feature>
<dbReference type="OrthoDB" id="3260094at2759"/>
<evidence type="ECO:0000313" key="3">
    <source>
        <dbReference type="Proteomes" id="UP000217790"/>
    </source>
</evidence>
<keyword evidence="3" id="KW-1185">Reference proteome</keyword>
<dbReference type="AlphaFoldDB" id="A0A2H3E9I7"/>